<feature type="domain" description="7 transmembrane helices usually fused to an inactive transglutaminase" evidence="3">
    <location>
        <begin position="257"/>
        <end position="500"/>
    </location>
</feature>
<evidence type="ECO:0000259" key="2">
    <source>
        <dbReference type="Pfam" id="PF14400"/>
    </source>
</evidence>
<dbReference type="EMBL" id="DS999411">
    <property type="protein sequence ID" value="EED36654.1"/>
    <property type="molecule type" value="Genomic_DNA"/>
</dbReference>
<feature type="transmembrane region" description="Helical" evidence="1">
    <location>
        <begin position="6"/>
        <end position="24"/>
    </location>
</feature>
<keyword evidence="1" id="KW-1133">Transmembrane helix</keyword>
<feature type="transmembrane region" description="Helical" evidence="1">
    <location>
        <begin position="472"/>
        <end position="492"/>
    </location>
</feature>
<evidence type="ECO:0000256" key="1">
    <source>
        <dbReference type="SAM" id="Phobius"/>
    </source>
</evidence>
<sequence>MNRNATLWFIVAILVAAGIGTALLRHDATQLPWLPGENESIWLVEARVDFYATGGPVTASLSIPETAPGFSIFNEQAASAGYGFAIVTDANDRRGEWTRREASGAQSLYFSASFLPGNAKEDSKRGQLPIPAPEPVFWDAAQVTAATELIEAARSTSSNDYSFAREINERVATPTQNAALLLAKSDSPVDLMRKLLTDAALPTRDVMGLPLEDARRRQSLVPLLEFHDGEQWRLVDPGKGVIDTPENLLLWHRSGRSVLDVIGGQNSRLSFSIIRQSVAPVELLEARTKNSLFAQLGVHRLPIEEQSMFKLLLLLPLGATVVVFFRVLIGLQTTGTFMPVLIALVFLQTELVPGLISFVSVVLLGLLMRGYLSQLNLLLVARLAALIVLVIFVISALSVIGYQLGFSTGMVITFFPMIIIAWTIERLSILWEEEGPRDVLIQGSGTLMVAVVAYLLMDSTVIQHLSFNFPELNFVLLACILAMGQYTGYKLFELHRFAPLRNLGHK</sequence>
<dbReference type="AlphaFoldDB" id="B8KVD2"/>
<reference evidence="5" key="1">
    <citation type="journal article" date="2013" name="BMC Microbiol.">
        <title>Taxonomy and evolution of bacteriochlorophyll a-containing members of the OM60/NOR5 clade of marine gammaproteobacteria: description of Luminiphilus syltensis gen. nov., sp. nov., reclassification of Haliea rubra as Pseudohaliea rubra gen. nov., comb. nov., and emendation of Chromatocurvus halotolerans.</title>
        <authorList>
            <person name="Spring S."/>
            <person name="Riedel T."/>
            <person name="Sproer C."/>
            <person name="Yan S."/>
            <person name="Harder J."/>
            <person name="Fuchs B.M."/>
        </authorList>
    </citation>
    <scope>NUCLEOTIDE SEQUENCE [LARGE SCALE GENOMIC DNA]</scope>
    <source>
        <strain evidence="5">NOR51-B</strain>
    </source>
</reference>
<proteinExistence type="predicted"/>
<dbReference type="RefSeq" id="WP_009021397.1">
    <property type="nucleotide sequence ID" value="NZ_DS999411.1"/>
</dbReference>
<gene>
    <name evidence="4" type="ORF">NOR51B_2606</name>
</gene>
<evidence type="ECO:0000259" key="3">
    <source>
        <dbReference type="Pfam" id="PF14402"/>
    </source>
</evidence>
<evidence type="ECO:0000313" key="4">
    <source>
        <dbReference type="EMBL" id="EED36654.1"/>
    </source>
</evidence>
<feature type="transmembrane region" description="Helical" evidence="1">
    <location>
        <begin position="309"/>
        <end position="329"/>
    </location>
</feature>
<feature type="transmembrane region" description="Helical" evidence="1">
    <location>
        <begin position="379"/>
        <end position="400"/>
    </location>
</feature>
<dbReference type="InterPro" id="IPR025840">
    <property type="entry name" value="7TM_transglut"/>
</dbReference>
<dbReference type="Pfam" id="PF14400">
    <property type="entry name" value="Transglut_i_TM"/>
    <property type="match status" value="1"/>
</dbReference>
<feature type="transmembrane region" description="Helical" evidence="1">
    <location>
        <begin position="406"/>
        <end position="427"/>
    </location>
</feature>
<feature type="transmembrane region" description="Helical" evidence="1">
    <location>
        <begin position="341"/>
        <end position="367"/>
    </location>
</feature>
<dbReference type="HOGENOM" id="CLU_041549_0_0_6"/>
<accession>B8KVD2</accession>
<dbReference type="InterPro" id="IPR025838">
    <property type="entry name" value="Transglut_i_TM"/>
</dbReference>
<keyword evidence="1" id="KW-0812">Transmembrane</keyword>
<name>B8KVD2_9GAMM</name>
<dbReference type="OrthoDB" id="253840at2"/>
<evidence type="ECO:0000313" key="5">
    <source>
        <dbReference type="Proteomes" id="UP000004699"/>
    </source>
</evidence>
<organism evidence="4 5">
    <name type="scientific">Luminiphilus syltensis NOR5-1B</name>
    <dbReference type="NCBI Taxonomy" id="565045"/>
    <lineage>
        <taxon>Bacteria</taxon>
        <taxon>Pseudomonadati</taxon>
        <taxon>Pseudomonadota</taxon>
        <taxon>Gammaproteobacteria</taxon>
        <taxon>Cellvibrionales</taxon>
        <taxon>Halieaceae</taxon>
        <taxon>Luminiphilus</taxon>
    </lineage>
</organism>
<keyword evidence="1" id="KW-0472">Membrane</keyword>
<feature type="domain" description="Inactive transglutaminase fused to 7 transmembrane helices" evidence="2">
    <location>
        <begin position="25"/>
        <end position="184"/>
    </location>
</feature>
<dbReference type="Proteomes" id="UP000004699">
    <property type="component" value="Unassembled WGS sequence"/>
</dbReference>
<dbReference type="Pfam" id="PF14402">
    <property type="entry name" value="7TM_transglut"/>
    <property type="match status" value="1"/>
</dbReference>
<dbReference type="STRING" id="565045.NOR51B_2606"/>
<evidence type="ECO:0008006" key="6">
    <source>
        <dbReference type="Google" id="ProtNLM"/>
    </source>
</evidence>
<dbReference type="eggNOG" id="COG1305">
    <property type="taxonomic scope" value="Bacteria"/>
</dbReference>
<protein>
    <recommendedName>
        <fullName evidence="6">Gonadoliberin III</fullName>
    </recommendedName>
</protein>
<feature type="transmembrane region" description="Helical" evidence="1">
    <location>
        <begin position="439"/>
        <end position="457"/>
    </location>
</feature>
<keyword evidence="5" id="KW-1185">Reference proteome</keyword>